<dbReference type="PANTHER" id="PTHR21261:SF8">
    <property type="entry name" value="BEATEN PATH IA, ISOFORM B-RELATED"/>
    <property type="match status" value="1"/>
</dbReference>
<evidence type="ECO:0000313" key="1">
    <source>
        <dbReference type="EnsemblMetazoa" id="LLOJ003479-PA"/>
    </source>
</evidence>
<evidence type="ECO:0008006" key="3">
    <source>
        <dbReference type="Google" id="ProtNLM"/>
    </source>
</evidence>
<dbReference type="VEuPathDB" id="VectorBase:LLOJ003479"/>
<sequence length="97" mass="11900">MSVPPVIRSGDDGNLMCLYDLEQEHLYSTRWYKGRREFYRYTPKENPAKKTFPVPGINVEEHLYSTRWYKGRREFYRYTPKENPARRLFQCQELMLR</sequence>
<dbReference type="EnsemblMetazoa" id="LLOJ003479-RA">
    <property type="protein sequence ID" value="LLOJ003479-PA"/>
    <property type="gene ID" value="LLOJ003479"/>
</dbReference>
<protein>
    <recommendedName>
        <fullName evidence="3">Ig-like domain-containing protein</fullName>
    </recommendedName>
</protein>
<organism evidence="1 2">
    <name type="scientific">Lutzomyia longipalpis</name>
    <name type="common">Sand fly</name>
    <dbReference type="NCBI Taxonomy" id="7200"/>
    <lineage>
        <taxon>Eukaryota</taxon>
        <taxon>Metazoa</taxon>
        <taxon>Ecdysozoa</taxon>
        <taxon>Arthropoda</taxon>
        <taxon>Hexapoda</taxon>
        <taxon>Insecta</taxon>
        <taxon>Pterygota</taxon>
        <taxon>Neoptera</taxon>
        <taxon>Endopterygota</taxon>
        <taxon>Diptera</taxon>
        <taxon>Nematocera</taxon>
        <taxon>Psychodoidea</taxon>
        <taxon>Psychodidae</taxon>
        <taxon>Lutzomyia</taxon>
        <taxon>Lutzomyia</taxon>
    </lineage>
</organism>
<dbReference type="PANTHER" id="PTHR21261">
    <property type="entry name" value="BEAT PROTEIN"/>
    <property type="match status" value="1"/>
</dbReference>
<dbReference type="AlphaFoldDB" id="A0A1B0CGH8"/>
<dbReference type="EMBL" id="AJWK01011110">
    <property type="status" value="NOT_ANNOTATED_CDS"/>
    <property type="molecule type" value="Genomic_DNA"/>
</dbReference>
<dbReference type="EMBL" id="AJWK01011111">
    <property type="status" value="NOT_ANNOTATED_CDS"/>
    <property type="molecule type" value="Genomic_DNA"/>
</dbReference>
<accession>A0A1B0CGH8</accession>
<evidence type="ECO:0000313" key="2">
    <source>
        <dbReference type="Proteomes" id="UP000092461"/>
    </source>
</evidence>
<dbReference type="VEuPathDB" id="VectorBase:LLONM1_003839"/>
<reference evidence="1" key="1">
    <citation type="submission" date="2020-05" db="UniProtKB">
        <authorList>
            <consortium name="EnsemblMetazoa"/>
        </authorList>
    </citation>
    <scope>IDENTIFICATION</scope>
    <source>
        <strain evidence="1">Jacobina</strain>
    </source>
</reference>
<proteinExistence type="predicted"/>
<name>A0A1B0CGH8_LUTLO</name>
<keyword evidence="2" id="KW-1185">Reference proteome</keyword>
<dbReference type="Proteomes" id="UP000092461">
    <property type="component" value="Unassembled WGS sequence"/>
</dbReference>